<proteinExistence type="predicted"/>
<organism evidence="1 2">
    <name type="scientific">Cohnella cholangitidis</name>
    <dbReference type="NCBI Taxonomy" id="2598458"/>
    <lineage>
        <taxon>Bacteria</taxon>
        <taxon>Bacillati</taxon>
        <taxon>Bacillota</taxon>
        <taxon>Bacilli</taxon>
        <taxon>Bacillales</taxon>
        <taxon>Paenibacillaceae</taxon>
        <taxon>Cohnella</taxon>
    </lineage>
</organism>
<dbReference type="Pfam" id="PF10076">
    <property type="entry name" value="Phage_Mu_Gp48"/>
    <property type="match status" value="1"/>
</dbReference>
<reference evidence="1 2" key="1">
    <citation type="submission" date="2019-07" db="EMBL/GenBank/DDBJ databases">
        <authorList>
            <person name="Kim J.K."/>
            <person name="Cheong H.-M."/>
            <person name="Choi Y."/>
            <person name="Hwang K.J."/>
            <person name="Lee S."/>
            <person name="Choi C."/>
        </authorList>
    </citation>
    <scope>NUCLEOTIDE SEQUENCE [LARGE SCALE GENOMIC DNA]</scope>
    <source>
        <strain evidence="1 2">KS 22</strain>
    </source>
</reference>
<gene>
    <name evidence="1" type="ORF">FPL14_23180</name>
</gene>
<evidence type="ECO:0000313" key="2">
    <source>
        <dbReference type="Proteomes" id="UP000515679"/>
    </source>
</evidence>
<dbReference type="InterPro" id="IPR018755">
    <property type="entry name" value="Phage_Mu_Gp48"/>
</dbReference>
<sequence length="178" mass="19912">MFDVTLLPVFMRKSLIYKTIFESEAAQFLIAGNNLDDLGDQLSIDSATWALAIYEKEFGVVPEAGKPLNDRRSVIKSRMRGTGKVGAELIKDVADSFSNGDVTVGFDGGVITITFVSVVGIPPNLDDLKEAIEDVKPAHLHVTYVFNYTLWDEIDALNKTWDQWDDLSLTWDQMEVYT</sequence>
<dbReference type="AlphaFoldDB" id="A0A7G5C3G6"/>
<keyword evidence="2" id="KW-1185">Reference proteome</keyword>
<evidence type="ECO:0000313" key="1">
    <source>
        <dbReference type="EMBL" id="QMV43750.1"/>
    </source>
</evidence>
<protein>
    <submittedName>
        <fullName evidence="1">DUF2313 domain-containing protein</fullName>
    </submittedName>
</protein>
<name>A0A7G5C3G6_9BACL</name>
<accession>A0A7G5C3G6</accession>
<dbReference type="KEGG" id="cchl:FPL14_23180"/>
<dbReference type="EMBL" id="CP041969">
    <property type="protein sequence ID" value="QMV43750.1"/>
    <property type="molecule type" value="Genomic_DNA"/>
</dbReference>
<dbReference type="Proteomes" id="UP000515679">
    <property type="component" value="Chromosome"/>
</dbReference>
<dbReference type="RefSeq" id="WP_182299989.1">
    <property type="nucleotide sequence ID" value="NZ_CP041969.1"/>
</dbReference>